<dbReference type="Pfam" id="PF04851">
    <property type="entry name" value="ResIII"/>
    <property type="match status" value="1"/>
</dbReference>
<evidence type="ECO:0000256" key="3">
    <source>
        <dbReference type="ARBA" id="ARBA00022801"/>
    </source>
</evidence>
<evidence type="ECO:0000313" key="12">
    <source>
        <dbReference type="EMBL" id="MBU9711244.1"/>
    </source>
</evidence>
<comment type="similarity">
    <text evidence="1">Belongs to the helicase family. RAD25/XPB subfamily.</text>
</comment>
<evidence type="ECO:0000256" key="2">
    <source>
        <dbReference type="ARBA" id="ARBA00022741"/>
    </source>
</evidence>
<dbReference type="PANTHER" id="PTHR11274:SF0">
    <property type="entry name" value="GENERAL TRANSCRIPTION AND DNA REPAIR FACTOR IIH HELICASE SUBUNIT XPB"/>
    <property type="match status" value="1"/>
</dbReference>
<protein>
    <recommendedName>
        <fullName evidence="8">DNA 3'-5' helicase</fullName>
        <ecNumber evidence="8">5.6.2.4</ecNumber>
    </recommendedName>
</protein>
<dbReference type="InterPro" id="IPR006935">
    <property type="entry name" value="Helicase/UvrB_N"/>
</dbReference>
<sequence>MKAINTKALIIQNNGEIFFRSDHQEAKIIQPFLSQFAQLMKSPSTIHIYQLSPFSVWYALDQGVTIDEIKTFLSSFSEGSLPEKVDELLNSWGKRGNKLEMKVLDDVGPCLLSKEKGLLSVLLKDNKERIIQGAEKEYMKITMEERGTLKQILIKKGYPVSDHLGIEEGDPLYVSLKDGVTLRPYQKEAVESFVDPKGMKEGNGFIILPCGSGKTVVGLGIMQEIQEDTLIIVPNDSSLQQWYRELLEKTELTSNEVGIYTSEMKEVKPVTITTYQILTYHSDEHTFPHYHLFHDRKWGLVIYDEVHLLPAPMFRITSNLQGKRRVGLTATFVREDGKEGDIYSLVGPKRYEVGIKELESNGWIAKPLCIEVKIPLQEKQWEKYLQLSKRDRFRFASENKEKLGVMEELLQKHKGKQILIIGQYLNQLEKIASYFNLPLITGQTKKKDRQLLFDAFRSGKVETLVLSRVANMAIDLPDAEVAIQVSGTYGSRQEEAQRIGRLLRPKGKGNEVIFYTLVTAMTQEEEVSSHRQLFMLEQGYAYEWEEWTPCS</sequence>
<dbReference type="EC" id="5.6.2.4" evidence="8"/>
<evidence type="ECO:0000256" key="5">
    <source>
        <dbReference type="ARBA" id="ARBA00022840"/>
    </source>
</evidence>
<evidence type="ECO:0000259" key="11">
    <source>
        <dbReference type="PROSITE" id="PS51194"/>
    </source>
</evidence>
<evidence type="ECO:0000256" key="9">
    <source>
        <dbReference type="ARBA" id="ARBA00048988"/>
    </source>
</evidence>
<feature type="domain" description="Helicase ATP-binding" evidence="10">
    <location>
        <begin position="195"/>
        <end position="350"/>
    </location>
</feature>
<dbReference type="InterPro" id="IPR001650">
    <property type="entry name" value="Helicase_C-like"/>
</dbReference>
<proteinExistence type="inferred from homology"/>
<dbReference type="InterPro" id="IPR050615">
    <property type="entry name" value="ATP-dep_DNA_Helicase"/>
</dbReference>
<keyword evidence="6" id="KW-0413">Isomerase</keyword>
<dbReference type="NCBIfam" id="NF045503">
    <property type="entry name" value="repair_heli_XPB"/>
    <property type="match status" value="1"/>
</dbReference>
<evidence type="ECO:0000256" key="8">
    <source>
        <dbReference type="ARBA" id="ARBA00034808"/>
    </source>
</evidence>
<accession>A0ABS6JC44</accession>
<evidence type="ECO:0000259" key="10">
    <source>
        <dbReference type="PROSITE" id="PS51192"/>
    </source>
</evidence>
<dbReference type="GO" id="GO:0004386">
    <property type="term" value="F:helicase activity"/>
    <property type="evidence" value="ECO:0007669"/>
    <property type="project" value="UniProtKB-KW"/>
</dbReference>
<comment type="catalytic activity">
    <reaction evidence="7">
        <text>Couples ATP hydrolysis with the unwinding of duplex DNA by translocating in the 3'-5' direction.</text>
        <dbReference type="EC" id="5.6.2.4"/>
    </reaction>
</comment>
<dbReference type="CDD" id="cd18789">
    <property type="entry name" value="SF2_C_XPB"/>
    <property type="match status" value="1"/>
</dbReference>
<gene>
    <name evidence="12" type="ORF">KS419_05830</name>
</gene>
<evidence type="ECO:0000256" key="7">
    <source>
        <dbReference type="ARBA" id="ARBA00034617"/>
    </source>
</evidence>
<dbReference type="Proteomes" id="UP000784880">
    <property type="component" value="Unassembled WGS sequence"/>
</dbReference>
<dbReference type="PROSITE" id="PS51194">
    <property type="entry name" value="HELICASE_CTER"/>
    <property type="match status" value="1"/>
</dbReference>
<keyword evidence="3" id="KW-0378">Hydrolase</keyword>
<dbReference type="PANTHER" id="PTHR11274">
    <property type="entry name" value="RAD25/XP-B DNA REPAIR HELICASE"/>
    <property type="match status" value="1"/>
</dbReference>
<keyword evidence="5" id="KW-0067">ATP-binding</keyword>
<dbReference type="InterPro" id="IPR032438">
    <property type="entry name" value="ERCC3_RAD25_C"/>
</dbReference>
<feature type="domain" description="Helicase C-terminal" evidence="11">
    <location>
        <begin position="405"/>
        <end position="551"/>
    </location>
</feature>
<keyword evidence="13" id="KW-1185">Reference proteome</keyword>
<reference evidence="12 13" key="1">
    <citation type="submission" date="2021-06" db="EMBL/GenBank/DDBJ databases">
        <title>Bacillus sp. RD4P76, an endophyte from a halophyte.</title>
        <authorList>
            <person name="Sun J.-Q."/>
        </authorList>
    </citation>
    <scope>NUCLEOTIDE SEQUENCE [LARGE SCALE GENOMIC DNA]</scope>
    <source>
        <strain evidence="12 13">CGMCC 1.15917</strain>
    </source>
</reference>
<dbReference type="Pfam" id="PF16203">
    <property type="entry name" value="ERCC3_RAD25_C"/>
    <property type="match status" value="1"/>
</dbReference>
<organism evidence="12 13">
    <name type="scientific">Evansella tamaricis</name>
    <dbReference type="NCBI Taxonomy" id="2069301"/>
    <lineage>
        <taxon>Bacteria</taxon>
        <taxon>Bacillati</taxon>
        <taxon>Bacillota</taxon>
        <taxon>Bacilli</taxon>
        <taxon>Bacillales</taxon>
        <taxon>Bacillaceae</taxon>
        <taxon>Evansella</taxon>
    </lineage>
</organism>
<dbReference type="Pfam" id="PF13625">
    <property type="entry name" value="Helicase_C_3"/>
    <property type="match status" value="1"/>
</dbReference>
<dbReference type="SMART" id="SM00487">
    <property type="entry name" value="DEXDc"/>
    <property type="match status" value="1"/>
</dbReference>
<dbReference type="InterPro" id="IPR032830">
    <property type="entry name" value="XPB/Ssl2_N"/>
</dbReference>
<dbReference type="RefSeq" id="WP_217065127.1">
    <property type="nucleotide sequence ID" value="NZ_JAHQCS010000064.1"/>
</dbReference>
<evidence type="ECO:0000256" key="6">
    <source>
        <dbReference type="ARBA" id="ARBA00023235"/>
    </source>
</evidence>
<dbReference type="SMART" id="SM00490">
    <property type="entry name" value="HELICc"/>
    <property type="match status" value="1"/>
</dbReference>
<keyword evidence="4 12" id="KW-0347">Helicase</keyword>
<comment type="catalytic activity">
    <reaction evidence="9">
        <text>ATP + H2O = ADP + phosphate + H(+)</text>
        <dbReference type="Rhea" id="RHEA:13065"/>
        <dbReference type="ChEBI" id="CHEBI:15377"/>
        <dbReference type="ChEBI" id="CHEBI:15378"/>
        <dbReference type="ChEBI" id="CHEBI:30616"/>
        <dbReference type="ChEBI" id="CHEBI:43474"/>
        <dbReference type="ChEBI" id="CHEBI:456216"/>
        <dbReference type="EC" id="5.6.2.4"/>
    </reaction>
</comment>
<evidence type="ECO:0000256" key="4">
    <source>
        <dbReference type="ARBA" id="ARBA00022806"/>
    </source>
</evidence>
<keyword evidence="2" id="KW-0547">Nucleotide-binding</keyword>
<dbReference type="EMBL" id="JAHQCS010000064">
    <property type="protein sequence ID" value="MBU9711244.1"/>
    <property type="molecule type" value="Genomic_DNA"/>
</dbReference>
<name>A0ABS6JC44_9BACI</name>
<comment type="caution">
    <text evidence="12">The sequence shown here is derived from an EMBL/GenBank/DDBJ whole genome shotgun (WGS) entry which is preliminary data.</text>
</comment>
<dbReference type="PROSITE" id="PS51192">
    <property type="entry name" value="HELICASE_ATP_BIND_1"/>
    <property type="match status" value="1"/>
</dbReference>
<evidence type="ECO:0000256" key="1">
    <source>
        <dbReference type="ARBA" id="ARBA00006637"/>
    </source>
</evidence>
<evidence type="ECO:0000313" key="13">
    <source>
        <dbReference type="Proteomes" id="UP000784880"/>
    </source>
</evidence>
<dbReference type="InterPro" id="IPR014001">
    <property type="entry name" value="Helicase_ATP-bd"/>
</dbReference>